<keyword evidence="2" id="KW-1185">Reference proteome</keyword>
<protein>
    <submittedName>
        <fullName evidence="1">Uncharacterized protein</fullName>
    </submittedName>
</protein>
<dbReference type="Proteomes" id="UP001431572">
    <property type="component" value="Plasmid unnamed1"/>
</dbReference>
<reference evidence="1" key="1">
    <citation type="journal article" date="2024" name="Nature">
        <title>Anoxygenic phototroph of the Chloroflexota uses a type I reaction centre.</title>
        <authorList>
            <person name="Tsuji J.M."/>
            <person name="Shaw N.A."/>
            <person name="Nagashima S."/>
            <person name="Venkiteswaran J.J."/>
            <person name="Schiff S.L."/>
            <person name="Watanabe T."/>
            <person name="Fukui M."/>
            <person name="Hanada S."/>
            <person name="Tank M."/>
            <person name="Neufeld J.D."/>
        </authorList>
    </citation>
    <scope>NUCLEOTIDE SEQUENCE</scope>
    <source>
        <strain evidence="1">L227-S17</strain>
    </source>
</reference>
<dbReference type="EMBL" id="CP128401">
    <property type="protein sequence ID" value="WJW69981.1"/>
    <property type="molecule type" value="Genomic_DNA"/>
</dbReference>
<keyword evidence="1" id="KW-0614">Plasmid</keyword>
<sequence>MAVVTSLSGITNRVCTTTVKVVETELTAAELYQKMKFSDEKAWEKYDPDALQKEAGTLLRAAYALAARQRLGCVTHFQRSGSRKLPLRFGEIFLIPLAMQILHLQLVARQELLLLRYQSITLCHSWLKRVSCNTQEIHIPLGLRPK</sequence>
<evidence type="ECO:0000313" key="1">
    <source>
        <dbReference type="EMBL" id="WJW69981.1"/>
    </source>
</evidence>
<organism evidence="1 2">
    <name type="scientific">Candidatus Chlorohelix allophototropha</name>
    <dbReference type="NCBI Taxonomy" id="3003348"/>
    <lineage>
        <taxon>Bacteria</taxon>
        <taxon>Bacillati</taxon>
        <taxon>Chloroflexota</taxon>
        <taxon>Chloroflexia</taxon>
        <taxon>Candidatus Chloroheliales</taxon>
        <taxon>Candidatus Chloroheliaceae</taxon>
        <taxon>Candidatus Chlorohelix</taxon>
    </lineage>
</organism>
<geneLocation type="plasmid" evidence="1 2">
    <name>unnamed1</name>
</geneLocation>
<gene>
    <name evidence="1" type="ORF">OZ401_004782</name>
</gene>
<evidence type="ECO:0000313" key="2">
    <source>
        <dbReference type="Proteomes" id="UP001431572"/>
    </source>
</evidence>
<accession>A0ABY9BA31</accession>
<name>A0ABY9BA31_9CHLR</name>
<dbReference type="RefSeq" id="WP_341471865.1">
    <property type="nucleotide sequence ID" value="NZ_CP128401.1"/>
</dbReference>
<proteinExistence type="predicted"/>